<accession>A0A8H7GW60</accession>
<organism evidence="2 3">
    <name type="scientific">Metschnikowia pulcherrima</name>
    <dbReference type="NCBI Taxonomy" id="27326"/>
    <lineage>
        <taxon>Eukaryota</taxon>
        <taxon>Fungi</taxon>
        <taxon>Dikarya</taxon>
        <taxon>Ascomycota</taxon>
        <taxon>Saccharomycotina</taxon>
        <taxon>Pichiomycetes</taxon>
        <taxon>Metschnikowiaceae</taxon>
        <taxon>Metschnikowia</taxon>
    </lineage>
</organism>
<evidence type="ECO:0000313" key="3">
    <source>
        <dbReference type="Proteomes" id="UP000649328"/>
    </source>
</evidence>
<dbReference type="PANTHER" id="PTHR43830">
    <property type="entry name" value="PROTEIN PSP1"/>
    <property type="match status" value="1"/>
</dbReference>
<dbReference type="GO" id="GO:0005737">
    <property type="term" value="C:cytoplasm"/>
    <property type="evidence" value="ECO:0007669"/>
    <property type="project" value="TreeGrafter"/>
</dbReference>
<evidence type="ECO:0000313" key="2">
    <source>
        <dbReference type="EMBL" id="KAF8004854.1"/>
    </source>
</evidence>
<comment type="caution">
    <text evidence="2">The sequence shown here is derived from an EMBL/GenBank/DDBJ whole genome shotgun (WGS) entry which is preliminary data.</text>
</comment>
<gene>
    <name evidence="2" type="ORF">HF325_000311</name>
</gene>
<dbReference type="AlphaFoldDB" id="A0A8H7GW60"/>
<dbReference type="OrthoDB" id="243127at2759"/>
<sequence length="258" mass="29822">MVIVDGDRGKDLVMVLEPLVPLDMAVLFNFLKKIEHLRSLTIVDSKGSSLVKNSHWAGAHLTSLDASTIVNSHLNEDNEFIINLPTKQVLRFATPKEIHRLSGKFLEEKKAFVTCYNKIKELGLSNDLTLVNVEYQFDYKKLIFYYFAKFKRIDFRDLIKELFKIYKTRIWLCAVLPCDQPELYTKTKKGLDDESIKSGKVPKEYGLTTDQIMTFSVDDLRTIPSPSYFHLRNMANLIDNLAGRREGRVLRVQQIQPF</sequence>
<dbReference type="EMBL" id="JACBPP010000001">
    <property type="protein sequence ID" value="KAF8004854.1"/>
    <property type="molecule type" value="Genomic_DNA"/>
</dbReference>
<protein>
    <recommendedName>
        <fullName evidence="1">PSP1 C-terminal domain-containing protein</fullName>
    </recommendedName>
</protein>
<dbReference type="InterPro" id="IPR047767">
    <property type="entry name" value="PSP1-like"/>
</dbReference>
<feature type="domain" description="PSP1 C-terminal" evidence="1">
    <location>
        <begin position="87"/>
        <end position="175"/>
    </location>
</feature>
<name>A0A8H7GW60_9ASCO</name>
<dbReference type="InterPro" id="IPR007557">
    <property type="entry name" value="PSP1_C"/>
</dbReference>
<proteinExistence type="predicted"/>
<dbReference type="NCBIfam" id="NF041131">
    <property type="entry name" value="RicT_YaaT_fam"/>
    <property type="match status" value="1"/>
</dbReference>
<dbReference type="Proteomes" id="UP000649328">
    <property type="component" value="Unassembled WGS sequence"/>
</dbReference>
<dbReference type="PROSITE" id="PS51411">
    <property type="entry name" value="PSP1_C"/>
    <property type="match status" value="1"/>
</dbReference>
<keyword evidence="3" id="KW-1185">Reference proteome</keyword>
<dbReference type="Pfam" id="PF04468">
    <property type="entry name" value="PSP1"/>
    <property type="match status" value="1"/>
</dbReference>
<dbReference type="PANTHER" id="PTHR43830:SF3">
    <property type="entry name" value="PROTEIN PSP1"/>
    <property type="match status" value="1"/>
</dbReference>
<reference evidence="2" key="1">
    <citation type="submission" date="2020-10" db="EMBL/GenBank/DDBJ databases">
        <title>The Whole-Genome Sequence of Metschnikowia persimmonesis, a Novel Endophytic Yeast Species Isolated from Medicinal Plant Diospyros kaki Thumb.</title>
        <authorList>
            <person name="Rahmat E."/>
            <person name="Kang Y."/>
        </authorList>
    </citation>
    <scope>NUCLEOTIDE SEQUENCE</scope>
    <source>
        <strain evidence="2">KIOM G15050</strain>
    </source>
</reference>
<evidence type="ECO:0000259" key="1">
    <source>
        <dbReference type="PROSITE" id="PS51411"/>
    </source>
</evidence>